<accession>A0AAF0IVW8</accession>
<dbReference type="GO" id="GO:0005509">
    <property type="term" value="F:calcium ion binding"/>
    <property type="evidence" value="ECO:0007669"/>
    <property type="project" value="InterPro"/>
</dbReference>
<evidence type="ECO:0000256" key="3">
    <source>
        <dbReference type="SAM" id="MobiDB-lite"/>
    </source>
</evidence>
<evidence type="ECO:0000256" key="1">
    <source>
        <dbReference type="ARBA" id="ARBA00022737"/>
    </source>
</evidence>
<feature type="region of interest" description="Disordered" evidence="3">
    <location>
        <begin position="177"/>
        <end position="213"/>
    </location>
</feature>
<feature type="compositionally biased region" description="Low complexity" evidence="3">
    <location>
        <begin position="264"/>
        <end position="276"/>
    </location>
</feature>
<keyword evidence="2" id="KW-0106">Calcium</keyword>
<evidence type="ECO:0000259" key="4">
    <source>
        <dbReference type="PROSITE" id="PS50222"/>
    </source>
</evidence>
<dbReference type="EMBL" id="CP119909">
    <property type="protein sequence ID" value="WFD18923.1"/>
    <property type="molecule type" value="Genomic_DNA"/>
</dbReference>
<feature type="compositionally biased region" description="Basic residues" evidence="3">
    <location>
        <begin position="466"/>
        <end position="479"/>
    </location>
</feature>
<feature type="domain" description="EF-hand" evidence="4">
    <location>
        <begin position="1165"/>
        <end position="1200"/>
    </location>
</feature>
<keyword evidence="6" id="KW-1185">Reference proteome</keyword>
<dbReference type="Gene3D" id="1.25.40.10">
    <property type="entry name" value="Tetratricopeptide repeat domain"/>
    <property type="match status" value="2"/>
</dbReference>
<feature type="region of interest" description="Disordered" evidence="3">
    <location>
        <begin position="1219"/>
        <end position="1274"/>
    </location>
</feature>
<feature type="compositionally biased region" description="Low complexity" evidence="3">
    <location>
        <begin position="180"/>
        <end position="189"/>
    </location>
</feature>
<dbReference type="CDD" id="cd00051">
    <property type="entry name" value="EFh"/>
    <property type="match status" value="2"/>
</dbReference>
<keyword evidence="1" id="KW-0677">Repeat</keyword>
<feature type="compositionally biased region" description="Pro residues" evidence="3">
    <location>
        <begin position="85"/>
        <end position="98"/>
    </location>
</feature>
<dbReference type="FunFam" id="1.10.238.10:FF:000003">
    <property type="entry name" value="Calmodulin A"/>
    <property type="match status" value="1"/>
</dbReference>
<evidence type="ECO:0000313" key="6">
    <source>
        <dbReference type="Proteomes" id="UP001220961"/>
    </source>
</evidence>
<dbReference type="InterPro" id="IPR011990">
    <property type="entry name" value="TPR-like_helical_dom_sf"/>
</dbReference>
<dbReference type="PANTHER" id="PTHR46430:SF3">
    <property type="entry name" value="ACTIVATOR OF C KINASE PROTEIN 1"/>
    <property type="match status" value="1"/>
</dbReference>
<dbReference type="Pfam" id="PF13499">
    <property type="entry name" value="EF-hand_7"/>
    <property type="match status" value="2"/>
</dbReference>
<dbReference type="InterPro" id="IPR011992">
    <property type="entry name" value="EF-hand-dom_pair"/>
</dbReference>
<dbReference type="SUPFAM" id="SSF81901">
    <property type="entry name" value="HCP-like"/>
    <property type="match status" value="1"/>
</dbReference>
<proteinExistence type="predicted"/>
<dbReference type="Pfam" id="PF08238">
    <property type="entry name" value="Sel1"/>
    <property type="match status" value="7"/>
</dbReference>
<feature type="region of interest" description="Disordered" evidence="3">
    <location>
        <begin position="260"/>
        <end position="315"/>
    </location>
</feature>
<feature type="region of interest" description="Disordered" evidence="3">
    <location>
        <begin position="416"/>
        <end position="510"/>
    </location>
</feature>
<dbReference type="Gene3D" id="1.10.238.10">
    <property type="entry name" value="EF-hand"/>
    <property type="match status" value="3"/>
</dbReference>
<feature type="region of interest" description="Disordered" evidence="3">
    <location>
        <begin position="1"/>
        <end position="105"/>
    </location>
</feature>
<reference evidence="5" key="1">
    <citation type="submission" date="2023-03" db="EMBL/GenBank/DDBJ databases">
        <title>Mating type loci evolution in Malassezia.</title>
        <authorList>
            <person name="Coelho M.A."/>
        </authorList>
    </citation>
    <scope>NUCLEOTIDE SEQUENCE</scope>
    <source>
        <strain evidence="5">CBS 10434</strain>
    </source>
</reference>
<feature type="domain" description="EF-hand" evidence="4">
    <location>
        <begin position="1056"/>
        <end position="1091"/>
    </location>
</feature>
<dbReference type="InterPro" id="IPR002048">
    <property type="entry name" value="EF_hand_dom"/>
</dbReference>
<dbReference type="PANTHER" id="PTHR46430">
    <property type="entry name" value="PROTEIN SKT5-RELATED"/>
    <property type="match status" value="1"/>
</dbReference>
<organism evidence="5 6">
    <name type="scientific">Malassezia caprae</name>
    <dbReference type="NCBI Taxonomy" id="1381934"/>
    <lineage>
        <taxon>Eukaryota</taxon>
        <taxon>Fungi</taxon>
        <taxon>Dikarya</taxon>
        <taxon>Basidiomycota</taxon>
        <taxon>Ustilaginomycotina</taxon>
        <taxon>Malasseziomycetes</taxon>
        <taxon>Malasseziales</taxon>
        <taxon>Malasseziaceae</taxon>
        <taxon>Malassezia</taxon>
    </lineage>
</organism>
<sequence length="1649" mass="183713">MSDAPLAQEPPGAPGSLPALVLTPADHIDGPGPKNEPPAATLLQPAPITPLIPELERWTPAPESPRQRRARSIPTLKRDPFLSAPRPPAPLPPLPRPDSAPSDAPFKLHKLSRQQYSTRAWRKWSGVNAMGSARSTVSRLPSRLPFGSSNVPSAPIRGSVDVDTGSGKRVQSIGVVHGNSSTENLSSVSSREDSAPSCSAMPGATSGYSSSTPYLGVTGPSTLPSLLLEARRSITPDDSISQRGSLVDDQLRQAMCAMLEPERSPSSSSHSPSEPSAQDANAERLDLPPAARECPTPDAPCSEDPTPAPLLQAPRPWAPSQLFNMAWEEPSNASDSSYDDDDVPEPDILHYMQTLSLDHGASLTNKEMRANMRQARKLHAEPRDEAESRHDTSFRAQLGHALRPHRHRNGDDAASAITTVPRTPSPPAENASVGAKLRSKLTTPARSDTSDARSMRSVPATPSHHAGARPHVWRRRKRRAWNEAPALNDDDDDDDRMRSSEPRVVLTPLPPHSEPELVYDLLHENQRGIVFFGLSKRFSSNVLFLTDPAPWTDAHGINTALNTSTFQLPDSSWEWVHPTWMVDMTGDTDEDGWQYSGSFTGLRFWRRPIAVASKPGLRRWWQRLHMSAYDHHLHKSAKKQDKEAERPDEGLEAVMRTIRSRSLKWSGVPTMFTFVRRRRWVRLRRRVALVRLSEGVNLMAADGTTSVRPRQEVLDATLPNAPDVTEPQETRGGDLVLAKQRLHRLLPLFLMPPSQVSELLPPGSPPIYELDAWNRHFRLILEQETYLQNPFFALGWVHRWLARPDLAELTRDLRHQERDYQKAYQASPWDLRPLPTEATCDLSPATGRAALPPVHMYSLHQRSQPYTPAESLLLSAGTPGEVLPSLVRQAVVEHNFEMASLLMRLCSIDRLRVDLWLVWLGIHHWDELPAGCESDIGGPLSMLQHEWHRHREVVHRMQALGRTPAMFSPLVERILRKRIHDYTRSQTILLDVWDMIVAHLHDLLRMFDHELSRHQLLEHIRRLAAKEFSLKPSESNAQVYQHQGDPRWRVQPNGTVRLPYFKEAFSLFDKDGDGSITTKELGTVMRSLGQNPTEAELQDMVNEIDADGDGTIDFPEFLTMMARKMKDTDSEEEIKEAFRVFDKDGNGFISAAELRHVMTNLGEKLSDQEVEEMIREADTDGDGQINYDEFVRMMMSKCHALVLGMYMAAHPSECMPGVSGRSSMLSSGLPASETASPRASSLFDMGPLSPVSLRSPSPQMPGVASPNGGWRTSRESLTLAGPYTRASVEELRRRLATDTSDPDQQFAHALHLIDASQRLEDHNEMNKQARKYRESLLHEGMRVIKKLATTPTAPGQPPFAEAQFYLANCYGNGRNGVSIDHDKSYHLFVQASKQNHAAATYRTAVCNEVGAGTKRNYELAMRFYRKSASLSDTAGMYKLSLILLHGLLNQPANPREAIVWLRRAASQADEDHPHALYELAMHYEDPAGKVVPHDEVVARDLYTQAAQLGHGPSQCKLGDAFANGTLACPVDARSSISWYTMAANKGVGEAELALSGWFLTGAEGVLPQSDTEAYQWARRAAAKGIANAEYAIGHYTEVGIGTRVDRDEAKRWYSKAAAQHHVRAVQRLQDWKTNHSRLSSGTDKECVIM</sequence>
<dbReference type="InterPro" id="IPR018247">
    <property type="entry name" value="EF_Hand_1_Ca_BS"/>
</dbReference>
<dbReference type="InterPro" id="IPR006597">
    <property type="entry name" value="Sel1-like"/>
</dbReference>
<dbReference type="InterPro" id="IPR051726">
    <property type="entry name" value="Chitin_Synth_Reg"/>
</dbReference>
<dbReference type="PROSITE" id="PS00018">
    <property type="entry name" value="EF_HAND_1"/>
    <property type="match status" value="4"/>
</dbReference>
<dbReference type="SUPFAM" id="SSF47473">
    <property type="entry name" value="EF-hand"/>
    <property type="match status" value="1"/>
</dbReference>
<protein>
    <recommendedName>
        <fullName evidence="4">EF-hand domain-containing protein</fullName>
    </recommendedName>
</protein>
<gene>
    <name evidence="5" type="ORF">MCAP1_001136</name>
</gene>
<name>A0AAF0IVW8_9BASI</name>
<dbReference type="SMART" id="SM00054">
    <property type="entry name" value="EFh"/>
    <property type="match status" value="4"/>
</dbReference>
<feature type="domain" description="EF-hand" evidence="4">
    <location>
        <begin position="1129"/>
        <end position="1164"/>
    </location>
</feature>
<dbReference type="SMART" id="SM00671">
    <property type="entry name" value="SEL1"/>
    <property type="match status" value="7"/>
</dbReference>
<feature type="domain" description="EF-hand" evidence="4">
    <location>
        <begin position="1092"/>
        <end position="1127"/>
    </location>
</feature>
<dbReference type="PROSITE" id="PS50222">
    <property type="entry name" value="EF_HAND_2"/>
    <property type="match status" value="4"/>
</dbReference>
<feature type="compositionally biased region" description="Low complexity" evidence="3">
    <location>
        <begin position="1247"/>
        <end position="1257"/>
    </location>
</feature>
<evidence type="ECO:0000256" key="2">
    <source>
        <dbReference type="ARBA" id="ARBA00022837"/>
    </source>
</evidence>
<evidence type="ECO:0000313" key="5">
    <source>
        <dbReference type="EMBL" id="WFD18923.1"/>
    </source>
</evidence>
<dbReference type="Proteomes" id="UP001220961">
    <property type="component" value="Chromosome 2"/>
</dbReference>